<gene>
    <name evidence="2" type="ORF">LCOR_02125.1</name>
</gene>
<dbReference type="VEuPathDB" id="FungiDB:LCOR_02125.1"/>
<name>A0A068RJS5_9FUNG</name>
<reference evidence="2" key="1">
    <citation type="submission" date="2013-08" db="EMBL/GenBank/DDBJ databases">
        <title>Gene expansion shapes genome architecture in the human pathogen Lichtheimia corymbifera: an evolutionary genomics analysis in the ancient terrestrial Mucorales (Mucoromycotina).</title>
        <authorList>
            <person name="Schwartze V.U."/>
            <person name="Winter S."/>
            <person name="Shelest E."/>
            <person name="Marcet-Houben M."/>
            <person name="Horn F."/>
            <person name="Wehner S."/>
            <person name="Hoffmann K."/>
            <person name="Riege K."/>
            <person name="Sammeth M."/>
            <person name="Nowrousian M."/>
            <person name="Valiante V."/>
            <person name="Linde J."/>
            <person name="Jacobsen I.D."/>
            <person name="Marz M."/>
            <person name="Brakhage A.A."/>
            <person name="Gabaldon T."/>
            <person name="Bocker S."/>
            <person name="Voigt K."/>
        </authorList>
    </citation>
    <scope>NUCLEOTIDE SEQUENCE [LARGE SCALE GENOMIC DNA]</scope>
    <source>
        <strain evidence="2">FSU 9682</strain>
    </source>
</reference>
<evidence type="ECO:0000256" key="1">
    <source>
        <dbReference type="SAM" id="Phobius"/>
    </source>
</evidence>
<dbReference type="Proteomes" id="UP000027586">
    <property type="component" value="Unassembled WGS sequence"/>
</dbReference>
<evidence type="ECO:0000313" key="2">
    <source>
        <dbReference type="EMBL" id="CDH50413.1"/>
    </source>
</evidence>
<dbReference type="AlphaFoldDB" id="A0A068RJS5"/>
<accession>A0A068RJS5</accession>
<dbReference type="EMBL" id="CBTN010000006">
    <property type="protein sequence ID" value="CDH50413.1"/>
    <property type="molecule type" value="Genomic_DNA"/>
</dbReference>
<protein>
    <submittedName>
        <fullName evidence="2">Uncharacterized protein</fullName>
    </submittedName>
</protein>
<comment type="caution">
    <text evidence="2">The sequence shown here is derived from an EMBL/GenBank/DDBJ whole genome shotgun (WGS) entry which is preliminary data.</text>
</comment>
<sequence length="219" mass="24300">MRIIATTIRASNPSALVIRGMVYCTTIHAWHHGLFRHLRVQIQKLMGEPASITAGSVRYITGEGVQPIYQPTTTEICTHAHHTHKDVVAHHCTSIHHLSFLPSYHSLIADTFNSQAFHYHPTFIILVVIVIFGFIMLLPDISIHTSSEKDGVSGTAHNCTRGGYIAILPITMSASAVSSNMMDEHYTEADHGEDTAIHSYTSTEHEGLQWNPAFEGMLF</sequence>
<organism evidence="2 3">
    <name type="scientific">Lichtheimia corymbifera JMRC:FSU:9682</name>
    <dbReference type="NCBI Taxonomy" id="1263082"/>
    <lineage>
        <taxon>Eukaryota</taxon>
        <taxon>Fungi</taxon>
        <taxon>Fungi incertae sedis</taxon>
        <taxon>Mucoromycota</taxon>
        <taxon>Mucoromycotina</taxon>
        <taxon>Mucoromycetes</taxon>
        <taxon>Mucorales</taxon>
        <taxon>Lichtheimiaceae</taxon>
        <taxon>Lichtheimia</taxon>
    </lineage>
</organism>
<keyword evidence="1" id="KW-1133">Transmembrane helix</keyword>
<feature type="transmembrane region" description="Helical" evidence="1">
    <location>
        <begin position="117"/>
        <end position="138"/>
    </location>
</feature>
<keyword evidence="3" id="KW-1185">Reference proteome</keyword>
<evidence type="ECO:0000313" key="3">
    <source>
        <dbReference type="Proteomes" id="UP000027586"/>
    </source>
</evidence>
<keyword evidence="1" id="KW-0472">Membrane</keyword>
<keyword evidence="1" id="KW-0812">Transmembrane</keyword>
<proteinExistence type="predicted"/>